<sequence>MEIDEPFDTFKQRQRRRIIPMGLSYEEHHHESLNRQDTHEQISQSNTTSAKRPSQAPTRKASAKRMKSKSFDSERLTSKPLKRRLLRFSSLGIRRPPAASVGAHHRPEPEVLNSSSQDQQPNDEQISQPILHQGLMRHTVPVTLVPHKELIPISKLSLSSKDYTYLQTLAPLAFYREESHKSISNKSAPRGRFNALTRLKKNPVILPKCKNVRPRRGGSVLMRCPKPLRFIGDSNVKKSQLESADSLNKRQLKVTSSLTRPSTIRDDQILATSTASPVQITSPVSLANISTEMEQQVAKNIKLPDECNNVNGCSVSIPSSDDIPLARHVDFQVERSLQPTPRHLSEISTHKNPAQSSTLAVPLSLSNVTSNHSQVSQSEPKPSKLNHTQSYFGQLLHHLSDISSVQQFFSNHRTFTSNKATSLTVPPEKKWTIIKSEIKARIDTEECQKNFVSEPTKSFTREISPFLENYRPNDTVDQVSGIPDALHIAEQNEIRDISIFSDSEVSEDKVDGATTYITPDARVHKDDKDTERVAETQSSDSSLLPNRLPILESSTLDSSLAQRPKAHEVHEENLIQSYTSVSSSNGEESKTSPSSILAPETPPITPRYDPSTHLMTNPPNSNDSIWSSLGINSISSPSKNKKLTRLSSDQSLIDFKNSISSKSMSTISKQSIKPHPFLGKRLFY</sequence>
<protein>
    <submittedName>
        <fullName evidence="2">Uncharacterized protein</fullName>
    </submittedName>
</protein>
<dbReference type="GeneID" id="18929718"/>
<evidence type="ECO:0000313" key="2">
    <source>
        <dbReference type="EMBL" id="EGG09260.1"/>
    </source>
</evidence>
<evidence type="ECO:0000313" key="3">
    <source>
        <dbReference type="Proteomes" id="UP000001072"/>
    </source>
</evidence>
<dbReference type="AlphaFoldDB" id="F4REK4"/>
<feature type="compositionally biased region" description="Polar residues" evidence="1">
    <location>
        <begin position="535"/>
        <end position="544"/>
    </location>
</feature>
<feature type="region of interest" description="Disordered" evidence="1">
    <location>
        <begin position="578"/>
        <end position="621"/>
    </location>
</feature>
<dbReference type="HOGENOM" id="CLU_402288_0_0_1"/>
<dbReference type="OrthoDB" id="10494208at2759"/>
<gene>
    <name evidence="2" type="ORF">MELLADRAFT_61357</name>
</gene>
<keyword evidence="3" id="KW-1185">Reference proteome</keyword>
<reference evidence="3" key="1">
    <citation type="journal article" date="2011" name="Proc. Natl. Acad. Sci. U.S.A.">
        <title>Obligate biotrophy features unraveled by the genomic analysis of rust fungi.</title>
        <authorList>
            <person name="Duplessis S."/>
            <person name="Cuomo C.A."/>
            <person name="Lin Y.-C."/>
            <person name="Aerts A."/>
            <person name="Tisserant E."/>
            <person name="Veneault-Fourrey C."/>
            <person name="Joly D.L."/>
            <person name="Hacquard S."/>
            <person name="Amselem J."/>
            <person name="Cantarel B.L."/>
            <person name="Chiu R."/>
            <person name="Coutinho P.M."/>
            <person name="Feau N."/>
            <person name="Field M."/>
            <person name="Frey P."/>
            <person name="Gelhaye E."/>
            <person name="Goldberg J."/>
            <person name="Grabherr M.G."/>
            <person name="Kodira C.D."/>
            <person name="Kohler A."/>
            <person name="Kuees U."/>
            <person name="Lindquist E.A."/>
            <person name="Lucas S.M."/>
            <person name="Mago R."/>
            <person name="Mauceli E."/>
            <person name="Morin E."/>
            <person name="Murat C."/>
            <person name="Pangilinan J.L."/>
            <person name="Park R."/>
            <person name="Pearson M."/>
            <person name="Quesneville H."/>
            <person name="Rouhier N."/>
            <person name="Sakthikumar S."/>
            <person name="Salamov A.A."/>
            <person name="Schmutz J."/>
            <person name="Selles B."/>
            <person name="Shapiro H."/>
            <person name="Tanguay P."/>
            <person name="Tuskan G.A."/>
            <person name="Henrissat B."/>
            <person name="Van de Peer Y."/>
            <person name="Rouze P."/>
            <person name="Ellis J.G."/>
            <person name="Dodds P.N."/>
            <person name="Schein J.E."/>
            <person name="Zhong S."/>
            <person name="Hamelin R.C."/>
            <person name="Grigoriev I.V."/>
            <person name="Szabo L.J."/>
            <person name="Martin F."/>
        </authorList>
    </citation>
    <scope>NUCLEOTIDE SEQUENCE [LARGE SCALE GENOMIC DNA]</scope>
    <source>
        <strain evidence="3">98AG31 / pathotype 3-4-7</strain>
    </source>
</reference>
<feature type="compositionally biased region" description="Basic and acidic residues" evidence="1">
    <location>
        <begin position="27"/>
        <end position="40"/>
    </location>
</feature>
<proteinExistence type="predicted"/>
<dbReference type="VEuPathDB" id="FungiDB:MELLADRAFT_61357"/>
<accession>F4REK4</accession>
<feature type="region of interest" description="Disordered" evidence="1">
    <location>
        <begin position="508"/>
        <end position="548"/>
    </location>
</feature>
<feature type="compositionally biased region" description="Polar residues" evidence="1">
    <location>
        <begin position="112"/>
        <end position="123"/>
    </location>
</feature>
<dbReference type="EMBL" id="GL883098">
    <property type="protein sequence ID" value="EGG09260.1"/>
    <property type="molecule type" value="Genomic_DNA"/>
</dbReference>
<feature type="compositionally biased region" description="Polar residues" evidence="1">
    <location>
        <begin position="578"/>
        <end position="595"/>
    </location>
</feature>
<dbReference type="KEGG" id="mlr:MELLADRAFT_61357"/>
<dbReference type="InParanoid" id="F4REK4"/>
<name>F4REK4_MELLP</name>
<feature type="region of interest" description="Disordered" evidence="1">
    <location>
        <begin position="27"/>
        <end position="76"/>
    </location>
</feature>
<evidence type="ECO:0000256" key="1">
    <source>
        <dbReference type="SAM" id="MobiDB-lite"/>
    </source>
</evidence>
<dbReference type="Proteomes" id="UP000001072">
    <property type="component" value="Unassembled WGS sequence"/>
</dbReference>
<feature type="compositionally biased region" description="Polar residues" evidence="1">
    <location>
        <begin position="41"/>
        <end position="57"/>
    </location>
</feature>
<feature type="region of interest" description="Disordered" evidence="1">
    <location>
        <begin position="96"/>
        <end position="123"/>
    </location>
</feature>
<dbReference type="RefSeq" id="XP_007407620.1">
    <property type="nucleotide sequence ID" value="XM_007407558.1"/>
</dbReference>
<organism evidence="3">
    <name type="scientific">Melampsora larici-populina (strain 98AG31 / pathotype 3-4-7)</name>
    <name type="common">Poplar leaf rust fungus</name>
    <dbReference type="NCBI Taxonomy" id="747676"/>
    <lineage>
        <taxon>Eukaryota</taxon>
        <taxon>Fungi</taxon>
        <taxon>Dikarya</taxon>
        <taxon>Basidiomycota</taxon>
        <taxon>Pucciniomycotina</taxon>
        <taxon>Pucciniomycetes</taxon>
        <taxon>Pucciniales</taxon>
        <taxon>Melampsoraceae</taxon>
        <taxon>Melampsora</taxon>
    </lineage>
</organism>
<feature type="compositionally biased region" description="Basic and acidic residues" evidence="1">
    <location>
        <begin position="521"/>
        <end position="534"/>
    </location>
</feature>